<dbReference type="InterPro" id="IPR001279">
    <property type="entry name" value="Metallo-B-lactamas"/>
</dbReference>
<protein>
    <submittedName>
        <fullName evidence="3">MBL fold metallo-hydrolase</fullName>
    </submittedName>
</protein>
<dbReference type="Gene3D" id="3.60.15.10">
    <property type="entry name" value="Ribonuclease Z/Hydroxyacylglutathione hydrolase-like"/>
    <property type="match status" value="1"/>
</dbReference>
<dbReference type="Proteomes" id="UP001149719">
    <property type="component" value="Unassembled WGS sequence"/>
</dbReference>
<comment type="caution">
    <text evidence="3">The sequence shown here is derived from an EMBL/GenBank/DDBJ whole genome shotgun (WGS) entry which is preliminary data.</text>
</comment>
<feature type="domain" description="Metallo-beta-lactamase" evidence="2">
    <location>
        <begin position="38"/>
        <end position="223"/>
    </location>
</feature>
<dbReference type="SMART" id="SM00849">
    <property type="entry name" value="Lactamase_B"/>
    <property type="match status" value="1"/>
</dbReference>
<dbReference type="Pfam" id="PF00753">
    <property type="entry name" value="Lactamase_B"/>
    <property type="match status" value="1"/>
</dbReference>
<evidence type="ECO:0000313" key="4">
    <source>
        <dbReference type="Proteomes" id="UP001149719"/>
    </source>
</evidence>
<name>A0ABT4JQ46_9GAMM</name>
<organism evidence="3 4">
    <name type="scientific">Marinomonas phaeophyticola</name>
    <dbReference type="NCBI Taxonomy" id="3004091"/>
    <lineage>
        <taxon>Bacteria</taxon>
        <taxon>Pseudomonadati</taxon>
        <taxon>Pseudomonadota</taxon>
        <taxon>Gammaproteobacteria</taxon>
        <taxon>Oceanospirillales</taxon>
        <taxon>Oceanospirillaceae</taxon>
        <taxon>Marinomonas</taxon>
    </lineage>
</organism>
<evidence type="ECO:0000256" key="1">
    <source>
        <dbReference type="SAM" id="SignalP"/>
    </source>
</evidence>
<dbReference type="RefSeq" id="WP_269122057.1">
    <property type="nucleotide sequence ID" value="NZ_JAPUBN010000006.1"/>
</dbReference>
<keyword evidence="4" id="KW-1185">Reference proteome</keyword>
<dbReference type="PANTHER" id="PTHR42951">
    <property type="entry name" value="METALLO-BETA-LACTAMASE DOMAIN-CONTAINING"/>
    <property type="match status" value="1"/>
</dbReference>
<evidence type="ECO:0000313" key="3">
    <source>
        <dbReference type="EMBL" id="MCZ2720281.1"/>
    </source>
</evidence>
<dbReference type="InterPro" id="IPR050855">
    <property type="entry name" value="NDM-1-like"/>
</dbReference>
<dbReference type="SUPFAM" id="SSF56281">
    <property type="entry name" value="Metallo-hydrolase/oxidoreductase"/>
    <property type="match status" value="1"/>
</dbReference>
<feature type="chain" id="PRO_5046625810" evidence="1">
    <location>
        <begin position="20"/>
        <end position="288"/>
    </location>
</feature>
<dbReference type="InterPro" id="IPR036866">
    <property type="entry name" value="RibonucZ/Hydroxyglut_hydro"/>
</dbReference>
<evidence type="ECO:0000259" key="2">
    <source>
        <dbReference type="SMART" id="SM00849"/>
    </source>
</evidence>
<sequence>MKKIALVMGSALMAQVAFSAENKALTFDVYNADENSFSVNSTVIYGDTEAMVVDTGFTKVDALNIAIKVIQSQKELTTIFISQADPDYYFGAEILHKLFPKADIITTPAVKKVIEKKLEQKLAVWTPRMGANAPESPVVPKAYSRKTIMIDGHKVEIHGTEGLLAHRPYLWIPDQKTILGNVSVFGDLHLWMADTQTLESQQAWKNQLHEMLELNPESVIPGHMASGTKMDVSAIQYSIDYLEDFQEAVTKSANSKELMDLISQKYPNGDKSIALSIGAKVHKGEMQW</sequence>
<dbReference type="PANTHER" id="PTHR42951:SF14">
    <property type="entry name" value="METALLO-BETA-LACTAMASE SUPERFAMILY PROTEIN"/>
    <property type="match status" value="1"/>
</dbReference>
<accession>A0ABT4JQ46</accession>
<dbReference type="EMBL" id="JAPUBN010000006">
    <property type="protein sequence ID" value="MCZ2720281.1"/>
    <property type="molecule type" value="Genomic_DNA"/>
</dbReference>
<keyword evidence="1" id="KW-0732">Signal</keyword>
<reference evidence="3" key="1">
    <citation type="submission" date="2022-12" db="EMBL/GenBank/DDBJ databases">
        <title>Marinomonas 15G1-11 sp. nov, isolated from marine algae.</title>
        <authorList>
            <person name="Butt M."/>
            <person name="Choi D.G."/>
            <person name="Kim J.M."/>
            <person name="Lee J.K."/>
            <person name="Baek J.H."/>
            <person name="Jeon C.O."/>
        </authorList>
    </citation>
    <scope>NUCLEOTIDE SEQUENCE</scope>
    <source>
        <strain evidence="3">15G1-11</strain>
    </source>
</reference>
<gene>
    <name evidence="3" type="ORF">O1D97_01140</name>
</gene>
<feature type="signal peptide" evidence="1">
    <location>
        <begin position="1"/>
        <end position="19"/>
    </location>
</feature>
<proteinExistence type="predicted"/>
<dbReference type="CDD" id="cd07739">
    <property type="entry name" value="metallo-hydrolase-like_MBL-fold"/>
    <property type="match status" value="1"/>
</dbReference>